<evidence type="ECO:0000313" key="3">
    <source>
        <dbReference type="Proteomes" id="UP001170481"/>
    </source>
</evidence>
<reference evidence="2" key="1">
    <citation type="submission" date="2023-07" db="EMBL/GenBank/DDBJ databases">
        <title>Genome content predicts the carbon catabolic preferences of heterotrophic bacteria.</title>
        <authorList>
            <person name="Gralka M."/>
        </authorList>
    </citation>
    <scope>NUCLEOTIDE SEQUENCE</scope>
    <source>
        <strain evidence="2">C2R13</strain>
    </source>
</reference>
<proteinExistence type="predicted"/>
<feature type="domain" description="AB hydrolase-1" evidence="1">
    <location>
        <begin position="35"/>
        <end position="283"/>
    </location>
</feature>
<evidence type="ECO:0000313" key="2">
    <source>
        <dbReference type="EMBL" id="MDO6672649.1"/>
    </source>
</evidence>
<accession>A0AAP4TYI1</accession>
<dbReference type="AlphaFoldDB" id="A0AAP4TYI1"/>
<keyword evidence="2" id="KW-0378">Hydrolase</keyword>
<dbReference type="PANTHER" id="PTHR43139:SF52">
    <property type="entry name" value="SI:DKEY-122A22.2"/>
    <property type="match status" value="1"/>
</dbReference>
<dbReference type="Proteomes" id="UP001170481">
    <property type="component" value="Unassembled WGS sequence"/>
</dbReference>
<dbReference type="PANTHER" id="PTHR43139">
    <property type="entry name" value="SI:DKEY-122A22.2"/>
    <property type="match status" value="1"/>
</dbReference>
<sequence length="290" mass="32203">MHPEFEHGQHLLSRPDQTLFWQRLTRRESNGGRRLLMLHGAGVAGTLTWAPLVGHLTAHDELIIPDLRGMGQTLAPQGGEPPFALEQVVEDVMALIETQRITHFDLIGYSFGGLVAMRLVQRLRAERPEVKVGDISLLEPALLERECHATMVKVRDGYAEAARAMREASSPEAGITAFLDLISPHRTRNPRAERMMVARLAHRHLGFANALDCVTHAVREIDREALLADVLAASGEVRSMVGGKSPQTLRDYHSLLAERHAGWQSLEIPGTDHSLPFQKPRRIGAELSFV</sequence>
<organism evidence="2 3">
    <name type="scientific">Cobetia amphilecti</name>
    <dbReference type="NCBI Taxonomy" id="1055104"/>
    <lineage>
        <taxon>Bacteria</taxon>
        <taxon>Pseudomonadati</taxon>
        <taxon>Pseudomonadota</taxon>
        <taxon>Gammaproteobacteria</taxon>
        <taxon>Oceanospirillales</taxon>
        <taxon>Halomonadaceae</taxon>
        <taxon>Cobetia</taxon>
    </lineage>
</organism>
<dbReference type="SUPFAM" id="SSF53474">
    <property type="entry name" value="alpha/beta-Hydrolases"/>
    <property type="match status" value="1"/>
</dbReference>
<dbReference type="InterPro" id="IPR000073">
    <property type="entry name" value="AB_hydrolase_1"/>
</dbReference>
<protein>
    <submittedName>
        <fullName evidence="2">Alpha/beta hydrolase</fullName>
    </submittedName>
</protein>
<dbReference type="GO" id="GO:0016787">
    <property type="term" value="F:hydrolase activity"/>
    <property type="evidence" value="ECO:0007669"/>
    <property type="project" value="UniProtKB-KW"/>
</dbReference>
<gene>
    <name evidence="2" type="ORF">Q4535_11030</name>
</gene>
<dbReference type="RefSeq" id="WP_303594239.1">
    <property type="nucleotide sequence ID" value="NZ_JAUORK010000013.1"/>
</dbReference>
<comment type="caution">
    <text evidence="2">The sequence shown here is derived from an EMBL/GenBank/DDBJ whole genome shotgun (WGS) entry which is preliminary data.</text>
</comment>
<dbReference type="Pfam" id="PF12697">
    <property type="entry name" value="Abhydrolase_6"/>
    <property type="match status" value="1"/>
</dbReference>
<dbReference type="InterPro" id="IPR052370">
    <property type="entry name" value="Meta-cleavage_hydrolase"/>
</dbReference>
<dbReference type="Gene3D" id="3.40.50.1820">
    <property type="entry name" value="alpha/beta hydrolase"/>
    <property type="match status" value="1"/>
</dbReference>
<dbReference type="EMBL" id="JAUORK010000013">
    <property type="protein sequence ID" value="MDO6672649.1"/>
    <property type="molecule type" value="Genomic_DNA"/>
</dbReference>
<name>A0AAP4TYI1_9GAMM</name>
<dbReference type="InterPro" id="IPR029058">
    <property type="entry name" value="AB_hydrolase_fold"/>
</dbReference>
<evidence type="ECO:0000259" key="1">
    <source>
        <dbReference type="Pfam" id="PF12697"/>
    </source>
</evidence>